<organism evidence="1 2">
    <name type="scientific">Spirosoma linguale (strain ATCC 33905 / DSM 74 / LMG 10896 / Claus 1)</name>
    <dbReference type="NCBI Taxonomy" id="504472"/>
    <lineage>
        <taxon>Bacteria</taxon>
        <taxon>Pseudomonadati</taxon>
        <taxon>Bacteroidota</taxon>
        <taxon>Cytophagia</taxon>
        <taxon>Cytophagales</taxon>
        <taxon>Cytophagaceae</taxon>
        <taxon>Spirosoma</taxon>
    </lineage>
</organism>
<keyword evidence="2" id="KW-1185">Reference proteome</keyword>
<sequence length="72" mass="8586">MIPFTKDENRLVRARFGEQMRLTQHRVDRLITYNRQLGTRLTEMLNESKYQLPRLHTLYKKSNTNPVPGNQA</sequence>
<proteinExistence type="predicted"/>
<dbReference type="AlphaFoldDB" id="D2QHN3"/>
<dbReference type="Proteomes" id="UP000002028">
    <property type="component" value="Chromosome"/>
</dbReference>
<dbReference type="HOGENOM" id="CLU_2720323_0_0_10"/>
<dbReference type="EMBL" id="CP001769">
    <property type="protein sequence ID" value="ADB39832.1"/>
    <property type="molecule type" value="Genomic_DNA"/>
</dbReference>
<evidence type="ECO:0000313" key="2">
    <source>
        <dbReference type="Proteomes" id="UP000002028"/>
    </source>
</evidence>
<gene>
    <name evidence="1" type="ordered locus">Slin_3842</name>
</gene>
<dbReference type="RefSeq" id="WP_012928343.1">
    <property type="nucleotide sequence ID" value="NC_013730.1"/>
</dbReference>
<dbReference type="KEGG" id="sli:Slin_3842"/>
<reference evidence="1 2" key="1">
    <citation type="journal article" date="2010" name="Stand. Genomic Sci.">
        <title>Complete genome sequence of Spirosoma linguale type strain (1).</title>
        <authorList>
            <person name="Lail K."/>
            <person name="Sikorski J."/>
            <person name="Saunders E."/>
            <person name="Lapidus A."/>
            <person name="Glavina Del Rio T."/>
            <person name="Copeland A."/>
            <person name="Tice H."/>
            <person name="Cheng J.-F."/>
            <person name="Lucas S."/>
            <person name="Nolan M."/>
            <person name="Bruce D."/>
            <person name="Goodwin L."/>
            <person name="Pitluck S."/>
            <person name="Ivanova N."/>
            <person name="Mavromatis K."/>
            <person name="Ovchinnikova G."/>
            <person name="Pati A."/>
            <person name="Chen A."/>
            <person name="Palaniappan K."/>
            <person name="Land M."/>
            <person name="Hauser L."/>
            <person name="Chang Y.-J."/>
            <person name="Jeffries C.D."/>
            <person name="Chain P."/>
            <person name="Brettin T."/>
            <person name="Detter J.C."/>
            <person name="Schuetze A."/>
            <person name="Rohde M."/>
            <person name="Tindall B.J."/>
            <person name="Goeker M."/>
            <person name="Bristow J."/>
            <person name="Eisen J.A."/>
            <person name="Markowitz V."/>
            <person name="Hugenholtz P."/>
            <person name="Kyrpides N.C."/>
            <person name="Klenk H.-P."/>
            <person name="Chen F."/>
        </authorList>
    </citation>
    <scope>NUCLEOTIDE SEQUENCE [LARGE SCALE GENOMIC DNA]</scope>
    <source>
        <strain evidence="2">ATCC 33905 / DSM 74 / LMG 10896 / Claus 1</strain>
    </source>
</reference>
<protein>
    <submittedName>
        <fullName evidence="1">Uncharacterized protein</fullName>
    </submittedName>
</protein>
<name>D2QHN3_SPILD</name>
<evidence type="ECO:0000313" key="1">
    <source>
        <dbReference type="EMBL" id="ADB39832.1"/>
    </source>
</evidence>
<accession>D2QHN3</accession>